<evidence type="ECO:0000256" key="2">
    <source>
        <dbReference type="ARBA" id="ARBA00022723"/>
    </source>
</evidence>
<dbReference type="GO" id="GO:0005737">
    <property type="term" value="C:cytoplasm"/>
    <property type="evidence" value="ECO:0007669"/>
    <property type="project" value="TreeGrafter"/>
</dbReference>
<dbReference type="OrthoDB" id="429143at2759"/>
<dbReference type="GO" id="GO:0046872">
    <property type="term" value="F:metal ion binding"/>
    <property type="evidence" value="ECO:0007669"/>
    <property type="project" value="UniProtKB-KW"/>
</dbReference>
<feature type="domain" description="Rieske" evidence="6">
    <location>
        <begin position="514"/>
        <end position="599"/>
    </location>
</feature>
<name>A0A8K0WK97_9HYPO</name>
<keyword evidence="5" id="KW-0175">Coiled coil</keyword>
<evidence type="ECO:0000256" key="5">
    <source>
        <dbReference type="SAM" id="Coils"/>
    </source>
</evidence>
<keyword evidence="8" id="KW-1185">Reference proteome</keyword>
<organism evidence="7 8">
    <name type="scientific">Stachybotrys elegans</name>
    <dbReference type="NCBI Taxonomy" id="80388"/>
    <lineage>
        <taxon>Eukaryota</taxon>
        <taxon>Fungi</taxon>
        <taxon>Dikarya</taxon>
        <taxon>Ascomycota</taxon>
        <taxon>Pezizomycotina</taxon>
        <taxon>Sordariomycetes</taxon>
        <taxon>Hypocreomycetidae</taxon>
        <taxon>Hypocreales</taxon>
        <taxon>Stachybotryaceae</taxon>
        <taxon>Stachybotrys</taxon>
    </lineage>
</organism>
<dbReference type="SUPFAM" id="SSF51905">
    <property type="entry name" value="FAD/NAD(P)-binding domain"/>
    <property type="match status" value="1"/>
</dbReference>
<keyword evidence="2" id="KW-0479">Metal-binding</keyword>
<dbReference type="EMBL" id="JAGPNK010000018">
    <property type="protein sequence ID" value="KAH7305477.1"/>
    <property type="molecule type" value="Genomic_DNA"/>
</dbReference>
<dbReference type="Pfam" id="PF00355">
    <property type="entry name" value="Rieske"/>
    <property type="match status" value="1"/>
</dbReference>
<evidence type="ECO:0000313" key="7">
    <source>
        <dbReference type="EMBL" id="KAH7305477.1"/>
    </source>
</evidence>
<dbReference type="Pfam" id="PF01266">
    <property type="entry name" value="DAO"/>
    <property type="match status" value="1"/>
</dbReference>
<dbReference type="PANTHER" id="PTHR13847:SF281">
    <property type="entry name" value="FAD DEPENDENT OXIDOREDUCTASE DOMAIN-CONTAINING PROTEIN"/>
    <property type="match status" value="1"/>
</dbReference>
<dbReference type="AlphaFoldDB" id="A0A8K0WK97"/>
<evidence type="ECO:0000256" key="4">
    <source>
        <dbReference type="ARBA" id="ARBA00023014"/>
    </source>
</evidence>
<dbReference type="PANTHER" id="PTHR13847">
    <property type="entry name" value="SARCOSINE DEHYDROGENASE-RELATED"/>
    <property type="match status" value="1"/>
</dbReference>
<keyword evidence="4" id="KW-0411">Iron-sulfur</keyword>
<evidence type="ECO:0000313" key="8">
    <source>
        <dbReference type="Proteomes" id="UP000813444"/>
    </source>
</evidence>
<keyword evidence="1" id="KW-0001">2Fe-2S</keyword>
<dbReference type="PROSITE" id="PS51296">
    <property type="entry name" value="RIESKE"/>
    <property type="match status" value="1"/>
</dbReference>
<dbReference type="GO" id="GO:0051537">
    <property type="term" value="F:2 iron, 2 sulfur cluster binding"/>
    <property type="evidence" value="ECO:0007669"/>
    <property type="project" value="UniProtKB-KW"/>
</dbReference>
<dbReference type="Proteomes" id="UP000813444">
    <property type="component" value="Unassembled WGS sequence"/>
</dbReference>
<comment type="caution">
    <text evidence="7">The sequence shown here is derived from an EMBL/GenBank/DDBJ whole genome shotgun (WGS) entry which is preliminary data.</text>
</comment>
<protein>
    <submittedName>
        <fullName evidence="7">FAD dependent oxidoreductase</fullName>
    </submittedName>
</protein>
<dbReference type="Gene3D" id="2.102.10.10">
    <property type="entry name" value="Rieske [2Fe-2S] iron-sulphur domain"/>
    <property type="match status" value="1"/>
</dbReference>
<dbReference type="SUPFAM" id="SSF50022">
    <property type="entry name" value="ISP domain"/>
    <property type="match status" value="1"/>
</dbReference>
<accession>A0A8K0WK97</accession>
<evidence type="ECO:0000256" key="1">
    <source>
        <dbReference type="ARBA" id="ARBA00022714"/>
    </source>
</evidence>
<dbReference type="InterPro" id="IPR036922">
    <property type="entry name" value="Rieske_2Fe-2S_sf"/>
</dbReference>
<sequence length="599" mass="65879">MPLLTFARTHAKHFPSSKSVSAFAAGIATGHTGLYKIAPKTTLLPTRGYRRIHTSKSLRVEESLAQKMASPTVGAGPFMHTSGATLSVWTRRDDLEQRPHIKSLQSDLTTDVCVIGAGISGLSIAYELVTRGKNVVLVDARDILSGETGRTSGHLANALDDHYIHITKKHGKDGARIAAESHTWALNHVGDVSKKLGIDCEYRYVPGYEISQHQKGSKGHEDDMKELREEVKLAKELGIEAEFRDDLVVRGWSGAPDQRGGAVFANQAAFHPTIYLSGVLAWLQKQPNFQCFARTRVLSILEQGPKSVMLQTEGGLNIRCDQAVEATNIPLQKLAVIAEMEFNRTYCIAIQIPKGSVEDCFLYDSAEVYKYVRLTACDEKNDYMIVGGCDHKVGQEDPTGRFEELEAWVRERFPQAGQVDYRWSGQVNEPVDYMGFIGKNQGQENVYIVTGDSGNGLTHGVLAGRLIADEIEGIDNPWAKLYSPKRLASIIKSAPSMIKHDIQINAQYKKYLQPDIKDIEDLVPGSGGIMNTAPLNPVAVYKDENGKITKMNALCPHMKGVVCWNPTEKSFDCPVHGSRFSNSGLCVNGPAKGNLDILD</sequence>
<evidence type="ECO:0000259" key="6">
    <source>
        <dbReference type="PROSITE" id="PS51296"/>
    </source>
</evidence>
<gene>
    <name evidence="7" type="ORF">B0I35DRAFT_443855</name>
</gene>
<reference evidence="7" key="1">
    <citation type="journal article" date="2021" name="Nat. Commun.">
        <title>Genetic determinants of endophytism in the Arabidopsis root mycobiome.</title>
        <authorList>
            <person name="Mesny F."/>
            <person name="Miyauchi S."/>
            <person name="Thiergart T."/>
            <person name="Pickel B."/>
            <person name="Atanasova L."/>
            <person name="Karlsson M."/>
            <person name="Huettel B."/>
            <person name="Barry K.W."/>
            <person name="Haridas S."/>
            <person name="Chen C."/>
            <person name="Bauer D."/>
            <person name="Andreopoulos W."/>
            <person name="Pangilinan J."/>
            <person name="LaButti K."/>
            <person name="Riley R."/>
            <person name="Lipzen A."/>
            <person name="Clum A."/>
            <person name="Drula E."/>
            <person name="Henrissat B."/>
            <person name="Kohler A."/>
            <person name="Grigoriev I.V."/>
            <person name="Martin F.M."/>
            <person name="Hacquard S."/>
        </authorList>
    </citation>
    <scope>NUCLEOTIDE SEQUENCE</scope>
    <source>
        <strain evidence="7">MPI-CAGE-CH-0235</strain>
    </source>
</reference>
<dbReference type="InterPro" id="IPR036188">
    <property type="entry name" value="FAD/NAD-bd_sf"/>
</dbReference>
<dbReference type="InterPro" id="IPR017941">
    <property type="entry name" value="Rieske_2Fe-2S"/>
</dbReference>
<evidence type="ECO:0000256" key="3">
    <source>
        <dbReference type="ARBA" id="ARBA00023004"/>
    </source>
</evidence>
<feature type="coiled-coil region" evidence="5">
    <location>
        <begin position="210"/>
        <end position="237"/>
    </location>
</feature>
<dbReference type="InterPro" id="IPR006076">
    <property type="entry name" value="FAD-dep_OxRdtase"/>
</dbReference>
<proteinExistence type="predicted"/>
<dbReference type="Gene3D" id="3.30.9.10">
    <property type="entry name" value="D-Amino Acid Oxidase, subunit A, domain 2"/>
    <property type="match status" value="1"/>
</dbReference>
<dbReference type="Gene3D" id="3.50.50.60">
    <property type="entry name" value="FAD/NAD(P)-binding domain"/>
    <property type="match status" value="1"/>
</dbReference>
<keyword evidence="3" id="KW-0408">Iron</keyword>